<protein>
    <submittedName>
        <fullName evidence="2">ABC-type uncharacterized transport system substrate-binding protein</fullName>
    </submittedName>
</protein>
<dbReference type="OrthoDB" id="1679673at2"/>
<dbReference type="InterPro" id="IPR018247">
    <property type="entry name" value="EF_Hand_1_Ca_BS"/>
</dbReference>
<reference evidence="2 3" key="1">
    <citation type="submission" date="2018-04" db="EMBL/GenBank/DDBJ databases">
        <title>Genomic Encyclopedia of Archaeal and Bacterial Type Strains, Phase II (KMG-II): from individual species to whole genera.</title>
        <authorList>
            <person name="Goeker M."/>
        </authorList>
    </citation>
    <scope>NUCLEOTIDE SEQUENCE [LARGE SCALE GENOMIC DNA]</scope>
    <source>
        <strain evidence="2 3">DSM 29329</strain>
    </source>
</reference>
<keyword evidence="1" id="KW-0732">Signal</keyword>
<sequence>MFQRCCFLFLAMMAAAPAGAHPHVFVDSDLHLILNDSGEVTGVDVTWTYDDFFTLLILEDMGLDPDGDGVLTDEELEQLHGFDLVEWPPGFEGDLYVHRDGEKVELARPTPTAIAVEDGRIVASHHRPIPEVPAQDMLLEQYDPTYYVAYTLTDVSVEGPCRSEITPATPGEADKALAESLNTASEDMFQTIELGVHFAAEVRLACEPRS</sequence>
<dbReference type="PROSITE" id="PS00018">
    <property type="entry name" value="EF_HAND_1"/>
    <property type="match status" value="1"/>
</dbReference>
<gene>
    <name evidence="2" type="ORF">C8N44_10612</name>
</gene>
<organism evidence="2 3">
    <name type="scientific">Allosediminivita pacifica</name>
    <dbReference type="NCBI Taxonomy" id="1267769"/>
    <lineage>
        <taxon>Bacteria</taxon>
        <taxon>Pseudomonadati</taxon>
        <taxon>Pseudomonadota</taxon>
        <taxon>Alphaproteobacteria</taxon>
        <taxon>Rhodobacterales</taxon>
        <taxon>Paracoccaceae</taxon>
        <taxon>Allosediminivita</taxon>
    </lineage>
</organism>
<name>A0A2T6B0Q0_9RHOB</name>
<dbReference type="Proteomes" id="UP000244069">
    <property type="component" value="Unassembled WGS sequence"/>
</dbReference>
<keyword evidence="3" id="KW-1185">Reference proteome</keyword>
<dbReference type="Pfam" id="PF06226">
    <property type="entry name" value="DUF1007"/>
    <property type="match status" value="1"/>
</dbReference>
<dbReference type="AlphaFoldDB" id="A0A2T6B0Q0"/>
<comment type="caution">
    <text evidence="2">The sequence shown here is derived from an EMBL/GenBank/DDBJ whole genome shotgun (WGS) entry which is preliminary data.</text>
</comment>
<dbReference type="EMBL" id="QBKN01000006">
    <property type="protein sequence ID" value="PTX49637.1"/>
    <property type="molecule type" value="Genomic_DNA"/>
</dbReference>
<dbReference type="InterPro" id="IPR010412">
    <property type="entry name" value="DUF1007"/>
</dbReference>
<proteinExistence type="predicted"/>
<feature type="signal peptide" evidence="1">
    <location>
        <begin position="1"/>
        <end position="20"/>
    </location>
</feature>
<dbReference type="RefSeq" id="WP_107975263.1">
    <property type="nucleotide sequence ID" value="NZ_BMEZ01000006.1"/>
</dbReference>
<feature type="chain" id="PRO_5015412782" evidence="1">
    <location>
        <begin position="21"/>
        <end position="210"/>
    </location>
</feature>
<evidence type="ECO:0000313" key="3">
    <source>
        <dbReference type="Proteomes" id="UP000244069"/>
    </source>
</evidence>
<accession>A0A2T6B0Q0</accession>
<evidence type="ECO:0000256" key="1">
    <source>
        <dbReference type="SAM" id="SignalP"/>
    </source>
</evidence>
<evidence type="ECO:0000313" key="2">
    <source>
        <dbReference type="EMBL" id="PTX49637.1"/>
    </source>
</evidence>